<name>A0AAQ3RQ66_VIGMU</name>
<gene>
    <name evidence="1" type="ORF">V8G54_023298</name>
</gene>
<protein>
    <submittedName>
        <fullName evidence="1">Uncharacterized protein</fullName>
    </submittedName>
</protein>
<dbReference type="AlphaFoldDB" id="A0AAQ3RQ66"/>
<accession>A0AAQ3RQ66</accession>
<dbReference type="EMBL" id="CP144694">
    <property type="protein sequence ID" value="WVZ02492.1"/>
    <property type="molecule type" value="Genomic_DNA"/>
</dbReference>
<organism evidence="1 2">
    <name type="scientific">Vigna mungo</name>
    <name type="common">Black gram</name>
    <name type="synonym">Phaseolus mungo</name>
    <dbReference type="NCBI Taxonomy" id="3915"/>
    <lineage>
        <taxon>Eukaryota</taxon>
        <taxon>Viridiplantae</taxon>
        <taxon>Streptophyta</taxon>
        <taxon>Embryophyta</taxon>
        <taxon>Tracheophyta</taxon>
        <taxon>Spermatophyta</taxon>
        <taxon>Magnoliopsida</taxon>
        <taxon>eudicotyledons</taxon>
        <taxon>Gunneridae</taxon>
        <taxon>Pentapetalae</taxon>
        <taxon>rosids</taxon>
        <taxon>fabids</taxon>
        <taxon>Fabales</taxon>
        <taxon>Fabaceae</taxon>
        <taxon>Papilionoideae</taxon>
        <taxon>50 kb inversion clade</taxon>
        <taxon>NPAAA clade</taxon>
        <taxon>indigoferoid/millettioid clade</taxon>
        <taxon>Phaseoleae</taxon>
        <taxon>Vigna</taxon>
    </lineage>
</organism>
<dbReference type="Proteomes" id="UP001374535">
    <property type="component" value="Chromosome 7"/>
</dbReference>
<evidence type="ECO:0000313" key="2">
    <source>
        <dbReference type="Proteomes" id="UP001374535"/>
    </source>
</evidence>
<sequence length="262" mass="29662">MVMVAPNLDAPPTHKDLVKKSVPLEVLELTTIEVSKEPIGSVSSNDAPSSPPMKLVDLPGSFFKVEHASATMPDVPSLWHLERCGEYMKNVSFSTPYNLKLLKANLERFIDLDKVMMTRCMTIMRYCKSYMAKRSQWKAKLIEAEKERPKFLAYLYEGKMKQEDIVSEGQCDKDLELGQSSSEEATQLNENIIDLEAKLTAYVVGFEKANKQAIYFNKDVVDNVLVANVEEILKVEVVIEVDEQVDAWAEVEIVDEAFDQDD</sequence>
<evidence type="ECO:0000313" key="1">
    <source>
        <dbReference type="EMBL" id="WVZ02492.1"/>
    </source>
</evidence>
<proteinExistence type="predicted"/>
<reference evidence="1 2" key="1">
    <citation type="journal article" date="2023" name="Life. Sci Alliance">
        <title>Evolutionary insights into 3D genome organization and epigenetic landscape of Vigna mungo.</title>
        <authorList>
            <person name="Junaid A."/>
            <person name="Singh B."/>
            <person name="Bhatia S."/>
        </authorList>
    </citation>
    <scope>NUCLEOTIDE SEQUENCE [LARGE SCALE GENOMIC DNA]</scope>
    <source>
        <strain evidence="1">Urdbean</strain>
    </source>
</reference>
<keyword evidence="2" id="KW-1185">Reference proteome</keyword>